<feature type="domain" description="PTHB1 C-terminal helix bundle" evidence="4">
    <location>
        <begin position="183"/>
        <end position="256"/>
    </location>
</feature>
<sequence length="495" mass="56086">FPEFGVDGSVNTALGLQYYQGPEVTILSSRTTNRYRLQSDSLACLWLILSEVRRRLNNYWNAPNRRNEEEFTLSIASSLPMTDLFSEIDAHFLRRKRHQDLQNQLIQRTTQFRAVQRRLLTKFKDKTPTPLTNLDNLLDGTYKQILHITDVINENIRGLEEDGCQLSCVIRLVLELVKLQSGMSENQFNLLSAAFSPLVQPSMEQGWEEVTDVGVTFLLRTVLGKGSQDAVTVPELTMPNDTTKLKKHIGALLDKIVKGGAKLSLDNDKNKKDTLRIPIDQDISFTGSLMDDDTEESFDEDDQEDKQPLSIGDANTEVPLGSRLGEDRARSARVRSARLMSARTPSRNKNSADEDSNDHHGVPKDQISMHDNEGFSETNDSNEHNQVPDLTSSRMEMVEVHRDAQYQEEDNSHVTESGGHKNFRAGDKGQAVFRKNKLFQKSISQFVESQLLNDNPPVDLIKDLEALKKETIKENTIESPANPFDTQEIEEDDIW</sequence>
<dbReference type="Pfam" id="PF23338">
    <property type="entry name" value="PTHB1_hp"/>
    <property type="match status" value="1"/>
</dbReference>
<reference evidence="5 6" key="1">
    <citation type="submission" date="2024-05" db="EMBL/GenBank/DDBJ databases">
        <authorList>
            <person name="Wallberg A."/>
        </authorList>
    </citation>
    <scope>NUCLEOTIDE SEQUENCE [LARGE SCALE GENOMIC DNA]</scope>
</reference>
<feature type="compositionally biased region" description="Acidic residues" evidence="1">
    <location>
        <begin position="290"/>
        <end position="304"/>
    </location>
</feature>
<gene>
    <name evidence="5" type="ORF">MNOR_LOCUS26638</name>
</gene>
<feature type="region of interest" description="Disordered" evidence="1">
    <location>
        <begin position="285"/>
        <end position="388"/>
    </location>
</feature>
<dbReference type="Pfam" id="PF23339">
    <property type="entry name" value="PTHB1_CtH"/>
    <property type="match status" value="1"/>
</dbReference>
<feature type="domain" description="PTHB1 hairpin" evidence="3">
    <location>
        <begin position="78"/>
        <end position="180"/>
    </location>
</feature>
<protein>
    <recommendedName>
        <fullName evidence="7">PTHB1</fullName>
    </recommendedName>
</protein>
<evidence type="ECO:0000259" key="3">
    <source>
        <dbReference type="Pfam" id="PF23338"/>
    </source>
</evidence>
<dbReference type="InterPro" id="IPR055362">
    <property type="entry name" value="PTHB1_pf_dom"/>
</dbReference>
<feature type="non-terminal residue" evidence="5">
    <location>
        <position position="495"/>
    </location>
</feature>
<dbReference type="InterPro" id="IPR026511">
    <property type="entry name" value="PTHB1"/>
</dbReference>
<dbReference type="EMBL" id="CAXKWB010026874">
    <property type="protein sequence ID" value="CAL4130802.1"/>
    <property type="molecule type" value="Genomic_DNA"/>
</dbReference>
<evidence type="ECO:0000313" key="5">
    <source>
        <dbReference type="EMBL" id="CAL4130802.1"/>
    </source>
</evidence>
<evidence type="ECO:0000256" key="1">
    <source>
        <dbReference type="SAM" id="MobiDB-lite"/>
    </source>
</evidence>
<dbReference type="Proteomes" id="UP001497623">
    <property type="component" value="Unassembled WGS sequence"/>
</dbReference>
<feature type="compositionally biased region" description="Basic and acidic residues" evidence="1">
    <location>
        <begin position="357"/>
        <end position="373"/>
    </location>
</feature>
<evidence type="ECO:0000259" key="4">
    <source>
        <dbReference type="Pfam" id="PF23339"/>
    </source>
</evidence>
<dbReference type="GO" id="GO:0060271">
    <property type="term" value="P:cilium assembly"/>
    <property type="evidence" value="ECO:0007669"/>
    <property type="project" value="TreeGrafter"/>
</dbReference>
<dbReference type="AlphaFoldDB" id="A0AAV2RQK1"/>
<evidence type="ECO:0000259" key="2">
    <source>
        <dbReference type="Pfam" id="PF23337"/>
    </source>
</evidence>
<feature type="region of interest" description="Disordered" evidence="1">
    <location>
        <begin position="474"/>
        <end position="495"/>
    </location>
</feature>
<accession>A0AAV2RQK1</accession>
<name>A0AAV2RQK1_MEGNR</name>
<feature type="region of interest" description="Disordered" evidence="1">
    <location>
        <begin position="405"/>
        <end position="427"/>
    </location>
</feature>
<dbReference type="GO" id="GO:0016020">
    <property type="term" value="C:membrane"/>
    <property type="evidence" value="ECO:0007669"/>
    <property type="project" value="TreeGrafter"/>
</dbReference>
<evidence type="ECO:0008006" key="7">
    <source>
        <dbReference type="Google" id="ProtNLM"/>
    </source>
</evidence>
<dbReference type="GO" id="GO:0034464">
    <property type="term" value="C:BBSome"/>
    <property type="evidence" value="ECO:0007669"/>
    <property type="project" value="InterPro"/>
</dbReference>
<dbReference type="InterPro" id="IPR055363">
    <property type="entry name" value="PTHB1_hp_dom"/>
</dbReference>
<dbReference type="PANTHER" id="PTHR20991:SF0">
    <property type="entry name" value="PROTEIN PTHB1"/>
    <property type="match status" value="1"/>
</dbReference>
<feature type="non-terminal residue" evidence="5">
    <location>
        <position position="1"/>
    </location>
</feature>
<dbReference type="PANTHER" id="PTHR20991">
    <property type="entry name" value="PARATHYROID HORMONE-RESPONSIVE B1 GENE"/>
    <property type="match status" value="1"/>
</dbReference>
<keyword evidence="6" id="KW-1185">Reference proteome</keyword>
<evidence type="ECO:0000313" key="6">
    <source>
        <dbReference type="Proteomes" id="UP001497623"/>
    </source>
</evidence>
<feature type="domain" description="PTHB1 platform" evidence="2">
    <location>
        <begin position="1"/>
        <end position="74"/>
    </location>
</feature>
<comment type="caution">
    <text evidence="5">The sequence shown here is derived from an EMBL/GenBank/DDBJ whole genome shotgun (WGS) entry which is preliminary data.</text>
</comment>
<feature type="compositionally biased region" description="Polar residues" evidence="1">
    <location>
        <begin position="375"/>
        <end position="388"/>
    </location>
</feature>
<dbReference type="InterPro" id="IPR055364">
    <property type="entry name" value="PTHB1_CtH_dom"/>
</dbReference>
<proteinExistence type="predicted"/>
<organism evidence="5 6">
    <name type="scientific">Meganyctiphanes norvegica</name>
    <name type="common">Northern krill</name>
    <name type="synonym">Thysanopoda norvegica</name>
    <dbReference type="NCBI Taxonomy" id="48144"/>
    <lineage>
        <taxon>Eukaryota</taxon>
        <taxon>Metazoa</taxon>
        <taxon>Ecdysozoa</taxon>
        <taxon>Arthropoda</taxon>
        <taxon>Crustacea</taxon>
        <taxon>Multicrustacea</taxon>
        <taxon>Malacostraca</taxon>
        <taxon>Eumalacostraca</taxon>
        <taxon>Eucarida</taxon>
        <taxon>Euphausiacea</taxon>
        <taxon>Euphausiidae</taxon>
        <taxon>Meganyctiphanes</taxon>
    </lineage>
</organism>
<dbReference type="Pfam" id="PF23337">
    <property type="entry name" value="PTHB1_pf"/>
    <property type="match status" value="1"/>
</dbReference>